<keyword evidence="4 6" id="KW-0067">ATP-binding</keyword>
<dbReference type="SUPFAM" id="SSF52540">
    <property type="entry name" value="P-loop containing nucleoside triphosphate hydrolases"/>
    <property type="match status" value="1"/>
</dbReference>
<proteinExistence type="inferred from homology"/>
<dbReference type="Proteomes" id="UP000249163">
    <property type="component" value="Chromosome"/>
</dbReference>
<dbReference type="Pfam" id="PF00005">
    <property type="entry name" value="ABC_tran"/>
    <property type="match status" value="1"/>
</dbReference>
<dbReference type="GO" id="GO:0016887">
    <property type="term" value="F:ATP hydrolysis activity"/>
    <property type="evidence" value="ECO:0007669"/>
    <property type="project" value="InterPro"/>
</dbReference>
<name>A0AAD0KLI8_9BACL</name>
<dbReference type="EMBL" id="CP021965">
    <property type="protein sequence ID" value="AWV35420.1"/>
    <property type="molecule type" value="Genomic_DNA"/>
</dbReference>
<dbReference type="GO" id="GO:0005524">
    <property type="term" value="F:ATP binding"/>
    <property type="evidence" value="ECO:0007669"/>
    <property type="project" value="UniProtKB-KW"/>
</dbReference>
<dbReference type="InterPro" id="IPR003593">
    <property type="entry name" value="AAA+_ATPase"/>
</dbReference>
<dbReference type="Gene3D" id="3.40.50.300">
    <property type="entry name" value="P-loop containing nucleotide triphosphate hydrolases"/>
    <property type="match status" value="1"/>
</dbReference>
<comment type="similarity">
    <text evidence="1">Belongs to the ABC transporter superfamily.</text>
</comment>
<sequence>MLGCGKVKRGVFDLTQTIFEAKGLSKQYGESFALQDVYMTIGVGDIYGFVGENGAGKTTLMKIIGGLVHPTHGEISLFEKKDTKAVHEARRKVGFLIERPALYPNLNAKQNLTFYCHAFGIKDKSRIAEVLQAVSLADAGSKLTSEYSLGMKQRLGLAIALLNDPKFLVLDEPINGLDPSGIVEVRKILEKLSKEQGVTILISSHILSELQLLATQYGFIHKGRLIKEASAEELLHTAETKICIRTADPAATLQILKSELQLETITITEAGEIQIPKESTNLEELMSFFLKRGIHIEGINLSAPNLENYYMDLIAGGNE</sequence>
<dbReference type="PROSITE" id="PS00211">
    <property type="entry name" value="ABC_TRANSPORTER_1"/>
    <property type="match status" value="1"/>
</dbReference>
<dbReference type="InterPro" id="IPR003439">
    <property type="entry name" value="ABC_transporter-like_ATP-bd"/>
</dbReference>
<gene>
    <name evidence="6" type="ORF">CD191_23790</name>
</gene>
<dbReference type="InterPro" id="IPR027417">
    <property type="entry name" value="P-loop_NTPase"/>
</dbReference>
<dbReference type="InterPro" id="IPR017871">
    <property type="entry name" value="ABC_transporter-like_CS"/>
</dbReference>
<evidence type="ECO:0000256" key="2">
    <source>
        <dbReference type="ARBA" id="ARBA00022448"/>
    </source>
</evidence>
<dbReference type="PANTHER" id="PTHR43335:SF8">
    <property type="entry name" value="ABC TRANSPORTER, ATP-BINDING PROTEIN"/>
    <property type="match status" value="1"/>
</dbReference>
<dbReference type="PROSITE" id="PS50893">
    <property type="entry name" value="ABC_TRANSPORTER_2"/>
    <property type="match status" value="1"/>
</dbReference>
<dbReference type="PANTHER" id="PTHR43335">
    <property type="entry name" value="ABC TRANSPORTER, ATP-BINDING PROTEIN"/>
    <property type="match status" value="1"/>
</dbReference>
<evidence type="ECO:0000256" key="1">
    <source>
        <dbReference type="ARBA" id="ARBA00005417"/>
    </source>
</evidence>
<evidence type="ECO:0000313" key="6">
    <source>
        <dbReference type="EMBL" id="AWV35420.1"/>
    </source>
</evidence>
<protein>
    <submittedName>
        <fullName evidence="6">Bacitracin ABC transporter ATP-binding protein</fullName>
    </submittedName>
</protein>
<evidence type="ECO:0000256" key="4">
    <source>
        <dbReference type="ARBA" id="ARBA00022840"/>
    </source>
</evidence>
<organism evidence="6 7">
    <name type="scientific">Paenibacillus odorifer</name>
    <dbReference type="NCBI Taxonomy" id="189426"/>
    <lineage>
        <taxon>Bacteria</taxon>
        <taxon>Bacillati</taxon>
        <taxon>Bacillota</taxon>
        <taxon>Bacilli</taxon>
        <taxon>Bacillales</taxon>
        <taxon>Paenibacillaceae</taxon>
        <taxon>Paenibacillus</taxon>
    </lineage>
</organism>
<evidence type="ECO:0000256" key="3">
    <source>
        <dbReference type="ARBA" id="ARBA00022741"/>
    </source>
</evidence>
<accession>A0AAD0KLI8</accession>
<keyword evidence="3" id="KW-0547">Nucleotide-binding</keyword>
<feature type="domain" description="ABC transporter" evidence="5">
    <location>
        <begin position="19"/>
        <end position="247"/>
    </location>
</feature>
<evidence type="ECO:0000259" key="5">
    <source>
        <dbReference type="PROSITE" id="PS50893"/>
    </source>
</evidence>
<dbReference type="AlphaFoldDB" id="A0AAD0KLI8"/>
<reference evidence="6 7" key="1">
    <citation type="submission" date="2017-06" db="EMBL/GenBank/DDBJ databases">
        <title>Complete genome sequence of Paenibacillus odorifer CBA7130.</title>
        <authorList>
            <person name="Nam Y.-D."/>
            <person name="Kang J."/>
            <person name="Chung W.-H."/>
        </authorList>
    </citation>
    <scope>NUCLEOTIDE SEQUENCE [LARGE SCALE GENOMIC DNA]</scope>
    <source>
        <strain evidence="6 7">CBA7130</strain>
    </source>
</reference>
<evidence type="ECO:0000313" key="7">
    <source>
        <dbReference type="Proteomes" id="UP000249163"/>
    </source>
</evidence>
<dbReference type="SMART" id="SM00382">
    <property type="entry name" value="AAA"/>
    <property type="match status" value="1"/>
</dbReference>
<keyword evidence="2" id="KW-0813">Transport</keyword>